<feature type="compositionally biased region" description="Low complexity" evidence="1">
    <location>
        <begin position="33"/>
        <end position="50"/>
    </location>
</feature>
<protein>
    <submittedName>
        <fullName evidence="2">Uncharacterized protein</fullName>
    </submittedName>
</protein>
<feature type="region of interest" description="Disordered" evidence="1">
    <location>
        <begin position="31"/>
        <end position="70"/>
    </location>
</feature>
<evidence type="ECO:0000313" key="2">
    <source>
        <dbReference type="EMBL" id="ADP79865.1"/>
    </source>
</evidence>
<dbReference type="InParanoid" id="E3JBJ3"/>
<dbReference type="OrthoDB" id="3217853at2"/>
<feature type="compositionally biased region" description="Pro residues" evidence="1">
    <location>
        <begin position="121"/>
        <end position="136"/>
    </location>
</feature>
<evidence type="ECO:0000313" key="3">
    <source>
        <dbReference type="Proteomes" id="UP000002484"/>
    </source>
</evidence>
<evidence type="ECO:0000256" key="1">
    <source>
        <dbReference type="SAM" id="MobiDB-lite"/>
    </source>
</evidence>
<keyword evidence="3" id="KW-1185">Reference proteome</keyword>
<organism evidence="2 3">
    <name type="scientific">Pseudofrankia inefficax (strain DSM 45817 / CECT 9037 / DDB 130130 / EuI1c)</name>
    <name type="common">Frankia inefficax</name>
    <dbReference type="NCBI Taxonomy" id="298654"/>
    <lineage>
        <taxon>Bacteria</taxon>
        <taxon>Bacillati</taxon>
        <taxon>Actinomycetota</taxon>
        <taxon>Actinomycetes</taxon>
        <taxon>Frankiales</taxon>
        <taxon>Frankiaceae</taxon>
        <taxon>Pseudofrankia</taxon>
    </lineage>
</organism>
<dbReference type="AlphaFoldDB" id="E3JBJ3"/>
<gene>
    <name evidence="2" type="ordered locus">FraEuI1c_1809</name>
</gene>
<dbReference type="RefSeq" id="WP_013422984.1">
    <property type="nucleotide sequence ID" value="NC_014666.1"/>
</dbReference>
<dbReference type="EMBL" id="CP002299">
    <property type="protein sequence ID" value="ADP79865.1"/>
    <property type="molecule type" value="Genomic_DNA"/>
</dbReference>
<dbReference type="HOGENOM" id="CLU_1419624_0_0_11"/>
<dbReference type="KEGG" id="fri:FraEuI1c_1809"/>
<name>E3JBJ3_PSEI1</name>
<dbReference type="Proteomes" id="UP000002484">
    <property type="component" value="Chromosome"/>
</dbReference>
<feature type="compositionally biased region" description="Basic and acidic residues" evidence="1">
    <location>
        <begin position="141"/>
        <end position="155"/>
    </location>
</feature>
<sequence>MTDEHVAPEPGSLAQEAALLAAAVREWLGAHGGPDAPAAPTGWDPFTTGEAADETAAEAPPAGGFHGPPWTVPPGATLCTGCPLCRLLATVAGSRGEVMSHLLSAAASLAAAARAAWPPADGAPPGPAASPDPPRQPTHRARSDRDRVQRIDISE</sequence>
<proteinExistence type="predicted"/>
<feature type="region of interest" description="Disordered" evidence="1">
    <location>
        <begin position="115"/>
        <end position="155"/>
    </location>
</feature>
<dbReference type="STRING" id="298654.FraEuI1c_1809"/>
<accession>E3JBJ3</accession>
<reference evidence="2 3" key="1">
    <citation type="submission" date="2010-10" db="EMBL/GenBank/DDBJ databases">
        <title>Complete sequence of Frankia sp. EuI1c.</title>
        <authorList>
            <consortium name="US DOE Joint Genome Institute"/>
            <person name="Lucas S."/>
            <person name="Copeland A."/>
            <person name="Lapidus A."/>
            <person name="Cheng J.-F."/>
            <person name="Bruce D."/>
            <person name="Goodwin L."/>
            <person name="Pitluck S."/>
            <person name="Chertkov O."/>
            <person name="Detter J.C."/>
            <person name="Han C."/>
            <person name="Tapia R."/>
            <person name="Land M."/>
            <person name="Hauser L."/>
            <person name="Jeffries C."/>
            <person name="Kyrpides N."/>
            <person name="Ivanova N."/>
            <person name="Mikhailova N."/>
            <person name="Beauchemin N."/>
            <person name="Sen A."/>
            <person name="Sur S.A."/>
            <person name="Gtari M."/>
            <person name="Wall L."/>
            <person name="Tisa L."/>
            <person name="Woyke T."/>
        </authorList>
    </citation>
    <scope>NUCLEOTIDE SEQUENCE [LARGE SCALE GENOMIC DNA]</scope>
    <source>
        <strain evidence="3">DSM 45817 / CECT 9037 / EuI1c</strain>
    </source>
</reference>